<evidence type="ECO:0000256" key="1">
    <source>
        <dbReference type="ARBA" id="ARBA00022722"/>
    </source>
</evidence>
<keyword evidence="3" id="KW-0456">Lyase</keyword>
<gene>
    <name evidence="8" type="ORF">EJB05_20552</name>
</gene>
<dbReference type="Gene3D" id="3.90.1140.10">
    <property type="entry name" value="Cyclic phosphodiesterase"/>
    <property type="match status" value="1"/>
</dbReference>
<feature type="region of interest" description="Disordered" evidence="7">
    <location>
        <begin position="58"/>
        <end position="129"/>
    </location>
</feature>
<evidence type="ECO:0000256" key="4">
    <source>
        <dbReference type="ARBA" id="ARBA00023242"/>
    </source>
</evidence>
<reference evidence="8 9" key="1">
    <citation type="journal article" date="2019" name="Sci. Rep.">
        <title>A high-quality genome of Eragrostis curvula grass provides insights into Poaceae evolution and supports new strategies to enhance forage quality.</title>
        <authorList>
            <person name="Carballo J."/>
            <person name="Santos B.A.C.M."/>
            <person name="Zappacosta D."/>
            <person name="Garbus I."/>
            <person name="Selva J.P."/>
            <person name="Gallo C.A."/>
            <person name="Diaz A."/>
            <person name="Albertini E."/>
            <person name="Caccamo M."/>
            <person name="Echenique V."/>
        </authorList>
    </citation>
    <scope>NUCLEOTIDE SEQUENCE [LARGE SCALE GENOMIC DNA]</scope>
    <source>
        <strain evidence="9">cv. Victoria</strain>
        <tissue evidence="8">Leaf</tissue>
    </source>
</reference>
<dbReference type="PANTHER" id="PTHR13522:SF3">
    <property type="entry name" value="U6 SNRNA PHOSPHODIESTERASE 1"/>
    <property type="match status" value="1"/>
</dbReference>
<dbReference type="GO" id="GO:0034477">
    <property type="term" value="P:U6 snRNA 3'-end processing"/>
    <property type="evidence" value="ECO:0007669"/>
    <property type="project" value="InterPro"/>
</dbReference>
<evidence type="ECO:0000256" key="5">
    <source>
        <dbReference type="ARBA" id="ARBA00029543"/>
    </source>
</evidence>
<dbReference type="EMBL" id="RWGY01000011">
    <property type="protein sequence ID" value="TVU29010.1"/>
    <property type="molecule type" value="Genomic_DNA"/>
</dbReference>
<dbReference type="HAMAP" id="MF_03040">
    <property type="entry name" value="USB1"/>
    <property type="match status" value="1"/>
</dbReference>
<accession>A0A5J9V120</accession>
<comment type="caution">
    <text evidence="8">The sequence shown here is derived from an EMBL/GenBank/DDBJ whole genome shotgun (WGS) entry which is preliminary data.</text>
</comment>
<feature type="non-terminal residue" evidence="8">
    <location>
        <position position="1"/>
    </location>
</feature>
<keyword evidence="1" id="KW-0540">Nuclease</keyword>
<keyword evidence="9" id="KW-1185">Reference proteome</keyword>
<dbReference type="AlphaFoldDB" id="A0A5J9V120"/>
<keyword evidence="2" id="KW-0378">Hydrolase</keyword>
<dbReference type="GO" id="GO:0005634">
    <property type="term" value="C:nucleus"/>
    <property type="evidence" value="ECO:0007669"/>
    <property type="project" value="TreeGrafter"/>
</dbReference>
<sequence length="369" mass="41171">MIQRMTAVLLDDRCVVLSLEDTQPTTRARPSAPKVVSLPVPLRSAAFAALRDRRSVRAAASSLVDPTHPPSIPGVRRDNRRSNSGDRGLQAPAIQPTMDALMANYASDSDSDGGEATAVTGDAPELPEPSALLPPPPLDILQPPGFGSRVRNFPHVEGNYALHVYIPVIIPSDARKQLALAMKRAASLVPDLYAVDADYALSELCKDEPKLEKVLLSREFHVSLGRPVAVQVHQIDSFVAMLRQKFQSQQRYWMEFNKWEHFVNDDCTRSFLSLEVTRTGLAEISKQILMVDEVYRLHGLPEFYKNPRPHISMVWTLGDISCKLKQAVKDIEKYISSMSSCQKCNVRCKFNRVVCKVGKKMYDICKLAD</sequence>
<dbReference type="InterPro" id="IPR027521">
    <property type="entry name" value="Usb1"/>
</dbReference>
<evidence type="ECO:0000313" key="8">
    <source>
        <dbReference type="EMBL" id="TVU29010.1"/>
    </source>
</evidence>
<dbReference type="FunFam" id="3.90.1140.10:FF:000008">
    <property type="entry name" value="U6 snRNA phosphodiesterase"/>
    <property type="match status" value="1"/>
</dbReference>
<evidence type="ECO:0000256" key="7">
    <source>
        <dbReference type="SAM" id="MobiDB-lite"/>
    </source>
</evidence>
<evidence type="ECO:0000256" key="6">
    <source>
        <dbReference type="ARBA" id="ARBA00030030"/>
    </source>
</evidence>
<dbReference type="Proteomes" id="UP000324897">
    <property type="component" value="Chromosome 1"/>
</dbReference>
<dbReference type="OrthoDB" id="49151at2759"/>
<dbReference type="Pfam" id="PF09749">
    <property type="entry name" value="HVSL"/>
    <property type="match status" value="1"/>
</dbReference>
<dbReference type="GO" id="GO:0016829">
    <property type="term" value="F:lyase activity"/>
    <property type="evidence" value="ECO:0007669"/>
    <property type="project" value="UniProtKB-KW"/>
</dbReference>
<evidence type="ECO:0000313" key="9">
    <source>
        <dbReference type="Proteomes" id="UP000324897"/>
    </source>
</evidence>
<keyword evidence="4" id="KW-0539">Nucleus</keyword>
<protein>
    <recommendedName>
        <fullName evidence="5">U6 snRNA phosphodiesterase 1</fullName>
    </recommendedName>
    <alternativeName>
        <fullName evidence="6">3'-5' RNA exonuclease USB1</fullName>
    </alternativeName>
</protein>
<name>A0A5J9V120_9POAL</name>
<dbReference type="Gramene" id="TVU29010">
    <property type="protein sequence ID" value="TVU29010"/>
    <property type="gene ID" value="EJB05_20552"/>
</dbReference>
<dbReference type="GO" id="GO:0000175">
    <property type="term" value="F:3'-5'-RNA exonuclease activity"/>
    <property type="evidence" value="ECO:0007669"/>
    <property type="project" value="TreeGrafter"/>
</dbReference>
<feature type="compositionally biased region" description="Basic and acidic residues" evidence="7">
    <location>
        <begin position="75"/>
        <end position="84"/>
    </location>
</feature>
<dbReference type="PANTHER" id="PTHR13522">
    <property type="entry name" value="U6 SNRNA PHOSPHODIESTERASE 1"/>
    <property type="match status" value="1"/>
</dbReference>
<proteinExistence type="inferred from homology"/>
<evidence type="ECO:0000256" key="2">
    <source>
        <dbReference type="ARBA" id="ARBA00022801"/>
    </source>
</evidence>
<organism evidence="8 9">
    <name type="scientific">Eragrostis curvula</name>
    <name type="common">weeping love grass</name>
    <dbReference type="NCBI Taxonomy" id="38414"/>
    <lineage>
        <taxon>Eukaryota</taxon>
        <taxon>Viridiplantae</taxon>
        <taxon>Streptophyta</taxon>
        <taxon>Embryophyta</taxon>
        <taxon>Tracheophyta</taxon>
        <taxon>Spermatophyta</taxon>
        <taxon>Magnoliopsida</taxon>
        <taxon>Liliopsida</taxon>
        <taxon>Poales</taxon>
        <taxon>Poaceae</taxon>
        <taxon>PACMAD clade</taxon>
        <taxon>Chloridoideae</taxon>
        <taxon>Eragrostideae</taxon>
        <taxon>Eragrostidinae</taxon>
        <taxon>Eragrostis</taxon>
    </lineage>
</organism>
<evidence type="ECO:0000256" key="3">
    <source>
        <dbReference type="ARBA" id="ARBA00023239"/>
    </source>
</evidence>